<keyword evidence="2" id="KW-1133">Transmembrane helix</keyword>
<evidence type="ECO:0008006" key="5">
    <source>
        <dbReference type="Google" id="ProtNLM"/>
    </source>
</evidence>
<dbReference type="RefSeq" id="WP_196957463.1">
    <property type="nucleotide sequence ID" value="NZ_JADWYK010000028.1"/>
</dbReference>
<dbReference type="Proteomes" id="UP000601099">
    <property type="component" value="Unassembled WGS sequence"/>
</dbReference>
<accession>A0ABS0L8N1</accession>
<feature type="region of interest" description="Disordered" evidence="1">
    <location>
        <begin position="65"/>
        <end position="87"/>
    </location>
</feature>
<reference evidence="3 4" key="1">
    <citation type="submission" date="2020-11" db="EMBL/GenBank/DDBJ databases">
        <title>Hymenobacter sp.</title>
        <authorList>
            <person name="Kim M.K."/>
        </authorList>
    </citation>
    <scope>NUCLEOTIDE SEQUENCE [LARGE SCALE GENOMIC DNA]</scope>
    <source>
        <strain evidence="3 4">BT594</strain>
    </source>
</reference>
<evidence type="ECO:0000256" key="2">
    <source>
        <dbReference type="SAM" id="Phobius"/>
    </source>
</evidence>
<comment type="caution">
    <text evidence="3">The sequence shown here is derived from an EMBL/GenBank/DDBJ whole genome shotgun (WGS) entry which is preliminary data.</text>
</comment>
<feature type="compositionally biased region" description="Basic residues" evidence="1">
    <location>
        <begin position="76"/>
        <end position="87"/>
    </location>
</feature>
<dbReference type="EMBL" id="JADWYK010000028">
    <property type="protein sequence ID" value="MBG8556446.1"/>
    <property type="molecule type" value="Genomic_DNA"/>
</dbReference>
<evidence type="ECO:0000256" key="1">
    <source>
        <dbReference type="SAM" id="MobiDB-lite"/>
    </source>
</evidence>
<sequence length="87" mass="9488">MKTDFFAILLKVTAGVALVGGLLILIAALADPVFILTLSVVLGVVSTGLGLAIFLSKDPDSPRGRWHKEVRQYRQSQRRQRRGITGN</sequence>
<keyword evidence="2" id="KW-0472">Membrane</keyword>
<organism evidence="3 4">
    <name type="scientific">Hymenobacter guriensis</name>
    <dbReference type="NCBI Taxonomy" id="2793065"/>
    <lineage>
        <taxon>Bacteria</taxon>
        <taxon>Pseudomonadati</taxon>
        <taxon>Bacteroidota</taxon>
        <taxon>Cytophagia</taxon>
        <taxon>Cytophagales</taxon>
        <taxon>Hymenobacteraceae</taxon>
        <taxon>Hymenobacter</taxon>
    </lineage>
</organism>
<keyword evidence="4" id="KW-1185">Reference proteome</keyword>
<gene>
    <name evidence="3" type="ORF">I5L79_23065</name>
</gene>
<evidence type="ECO:0000313" key="3">
    <source>
        <dbReference type="EMBL" id="MBG8556446.1"/>
    </source>
</evidence>
<name>A0ABS0L8N1_9BACT</name>
<feature type="transmembrane region" description="Helical" evidence="2">
    <location>
        <begin position="34"/>
        <end position="55"/>
    </location>
</feature>
<keyword evidence="2" id="KW-0812">Transmembrane</keyword>
<evidence type="ECO:0000313" key="4">
    <source>
        <dbReference type="Proteomes" id="UP000601099"/>
    </source>
</evidence>
<proteinExistence type="predicted"/>
<feature type="transmembrane region" description="Helical" evidence="2">
    <location>
        <begin position="7"/>
        <end position="28"/>
    </location>
</feature>
<protein>
    <recommendedName>
        <fullName evidence="5">DUF4133 domain-containing protein</fullName>
    </recommendedName>
</protein>